<feature type="repeat" description="PPR" evidence="2">
    <location>
        <begin position="157"/>
        <end position="191"/>
    </location>
</feature>
<dbReference type="InterPro" id="IPR002885">
    <property type="entry name" value="PPR_rpt"/>
</dbReference>
<dbReference type="PANTHER" id="PTHR47926:SF512">
    <property type="entry name" value="REPEAT (PPR) SUPERFAMILY PROTEIN, PUTATIVE-RELATED"/>
    <property type="match status" value="1"/>
</dbReference>
<keyword evidence="1" id="KW-0677">Repeat</keyword>
<comment type="caution">
    <text evidence="4">The sequence shown here is derived from an EMBL/GenBank/DDBJ whole genome shotgun (WGS) entry which is preliminary data.</text>
</comment>
<feature type="repeat" description="PPR" evidence="2">
    <location>
        <begin position="260"/>
        <end position="294"/>
    </location>
</feature>
<evidence type="ECO:0000313" key="5">
    <source>
        <dbReference type="Proteomes" id="UP000541444"/>
    </source>
</evidence>
<name>A0A7J7KVD9_9MAGN</name>
<dbReference type="GO" id="GO:0009451">
    <property type="term" value="P:RNA modification"/>
    <property type="evidence" value="ECO:0007669"/>
    <property type="project" value="InterPro"/>
</dbReference>
<sequence>MHALVTKADDNPHLANTLITSYIKLGRIDYGHKLFFNLSTPIVVSYTALISAYAKCNREDEAIKLWFEVASMKSFGGMVGHQIHAHALKVGLEMNLSVNNALIGFYTKCGSVDDLVAVYEGMRAKDVITLTGMISGYMEFGMVESAVEVFDQIPGRNCISYNALLTGFCQNGEGLRALLMFREMVEDHMEISDFTLTSVVKACAVLTEKEISRQIHGFVIKCGCGSTAWIDAALLDMCTKCGRMEEAQKMFGQWSHIQSRSVVWTSIICGYAQNGQPDEAISLFCKMQADGDGTVDEVASTAVLGVCGTLGFYEMGKQIHCNILKSGFLSDLCLGNGVISMYGKCGNMEDAIKLFNLMPKHDIVSWNSLIASHLLHRQGEEALVVWLNMEKVGIKPDSVTFVLILSAYRYTMSSSVNTCRGLFYSMRSRYGIEPTSYHYSSMVGVLGYWGCFEEAEELIKELPFDPDASIWRALLDSCRLRSNTTLGRQVAKHLLAIKPQDPSTYILVSNLYSASGRWHCSDRVRNEMREKGLRKHPSRSWVIYQNKIHSFYARDKYHLQTKDIYSGLDILILECMKIGYEPDTSFVLHEVEEHQKQDFLLYHSAKLAVTYGILMIGLGRPVRVVKNIHLCGDCHTFFKYVSVVTGKEISLRDASGFHCFKNGECSCGDYW</sequence>
<dbReference type="Gene3D" id="1.25.40.10">
    <property type="entry name" value="Tetratricopeptide repeat domain"/>
    <property type="match status" value="4"/>
</dbReference>
<dbReference type="PROSITE" id="PS51375">
    <property type="entry name" value="PPR"/>
    <property type="match status" value="4"/>
</dbReference>
<dbReference type="InterPro" id="IPR046848">
    <property type="entry name" value="E_motif"/>
</dbReference>
<dbReference type="AlphaFoldDB" id="A0A7J7KVD9"/>
<dbReference type="GO" id="GO:0003723">
    <property type="term" value="F:RNA binding"/>
    <property type="evidence" value="ECO:0007669"/>
    <property type="project" value="InterPro"/>
</dbReference>
<dbReference type="FunFam" id="1.25.40.10:FF:000679">
    <property type="entry name" value="Pentatricopeptide repeat-containing protein At5g03800"/>
    <property type="match status" value="1"/>
</dbReference>
<dbReference type="Proteomes" id="UP000541444">
    <property type="component" value="Unassembled WGS sequence"/>
</dbReference>
<proteinExistence type="predicted"/>
<dbReference type="NCBIfam" id="TIGR00756">
    <property type="entry name" value="PPR"/>
    <property type="match status" value="5"/>
</dbReference>
<feature type="repeat" description="PPR" evidence="2">
    <location>
        <begin position="501"/>
        <end position="535"/>
    </location>
</feature>
<keyword evidence="5" id="KW-1185">Reference proteome</keyword>
<dbReference type="FunFam" id="1.25.40.10:FF:002102">
    <property type="entry name" value="Pentatricopeptide repeat-containing protein103"/>
    <property type="match status" value="1"/>
</dbReference>
<dbReference type="GO" id="GO:0008270">
    <property type="term" value="F:zinc ion binding"/>
    <property type="evidence" value="ECO:0007669"/>
    <property type="project" value="InterPro"/>
</dbReference>
<organism evidence="4 5">
    <name type="scientific">Kingdonia uniflora</name>
    <dbReference type="NCBI Taxonomy" id="39325"/>
    <lineage>
        <taxon>Eukaryota</taxon>
        <taxon>Viridiplantae</taxon>
        <taxon>Streptophyta</taxon>
        <taxon>Embryophyta</taxon>
        <taxon>Tracheophyta</taxon>
        <taxon>Spermatophyta</taxon>
        <taxon>Magnoliopsida</taxon>
        <taxon>Ranunculales</taxon>
        <taxon>Circaeasteraceae</taxon>
        <taxon>Kingdonia</taxon>
    </lineage>
</organism>
<dbReference type="InterPro" id="IPR011990">
    <property type="entry name" value="TPR-like_helical_dom_sf"/>
</dbReference>
<accession>A0A7J7KVD9</accession>
<evidence type="ECO:0000256" key="2">
    <source>
        <dbReference type="PROSITE-ProRule" id="PRU00708"/>
    </source>
</evidence>
<dbReference type="Pfam" id="PF20431">
    <property type="entry name" value="E_motif"/>
    <property type="match status" value="1"/>
</dbReference>
<evidence type="ECO:0000259" key="3">
    <source>
        <dbReference type="Pfam" id="PF14432"/>
    </source>
</evidence>
<dbReference type="EMBL" id="JACGCM010002866">
    <property type="protein sequence ID" value="KAF6134326.1"/>
    <property type="molecule type" value="Genomic_DNA"/>
</dbReference>
<dbReference type="InterPro" id="IPR032867">
    <property type="entry name" value="DYW_dom"/>
</dbReference>
<dbReference type="FunFam" id="1.25.40.10:FF:000073">
    <property type="entry name" value="Pentatricopeptide repeat-containing protein chloroplastic"/>
    <property type="match status" value="1"/>
</dbReference>
<dbReference type="Pfam" id="PF01535">
    <property type="entry name" value="PPR"/>
    <property type="match status" value="4"/>
</dbReference>
<evidence type="ECO:0000256" key="1">
    <source>
        <dbReference type="ARBA" id="ARBA00022737"/>
    </source>
</evidence>
<dbReference type="Pfam" id="PF13041">
    <property type="entry name" value="PPR_2"/>
    <property type="match status" value="2"/>
</dbReference>
<feature type="repeat" description="PPR" evidence="2">
    <location>
        <begin position="362"/>
        <end position="396"/>
    </location>
</feature>
<dbReference type="InterPro" id="IPR046960">
    <property type="entry name" value="PPR_At4g14850-like_plant"/>
</dbReference>
<gene>
    <name evidence="4" type="ORF">GIB67_005718</name>
</gene>
<feature type="domain" description="DYW" evidence="3">
    <location>
        <begin position="579"/>
        <end position="671"/>
    </location>
</feature>
<dbReference type="PANTHER" id="PTHR47926">
    <property type="entry name" value="PENTATRICOPEPTIDE REPEAT-CONTAINING PROTEIN"/>
    <property type="match status" value="1"/>
</dbReference>
<dbReference type="Pfam" id="PF14432">
    <property type="entry name" value="DYW_deaminase"/>
    <property type="match status" value="1"/>
</dbReference>
<evidence type="ECO:0000313" key="4">
    <source>
        <dbReference type="EMBL" id="KAF6134326.1"/>
    </source>
</evidence>
<reference evidence="4 5" key="1">
    <citation type="journal article" date="2020" name="IScience">
        <title>Genome Sequencing of the Endangered Kingdonia uniflora (Circaeasteraceae, Ranunculales) Reveals Potential Mechanisms of Evolutionary Specialization.</title>
        <authorList>
            <person name="Sun Y."/>
            <person name="Deng T."/>
            <person name="Zhang A."/>
            <person name="Moore M.J."/>
            <person name="Landis J.B."/>
            <person name="Lin N."/>
            <person name="Zhang H."/>
            <person name="Zhang X."/>
            <person name="Huang J."/>
            <person name="Zhang X."/>
            <person name="Sun H."/>
            <person name="Wang H."/>
        </authorList>
    </citation>
    <scope>NUCLEOTIDE SEQUENCE [LARGE SCALE GENOMIC DNA]</scope>
    <source>
        <strain evidence="4">TB1705</strain>
        <tissue evidence="4">Leaf</tissue>
    </source>
</reference>
<dbReference type="OrthoDB" id="745501at2759"/>
<protein>
    <recommendedName>
        <fullName evidence="3">DYW domain-containing protein</fullName>
    </recommendedName>
</protein>